<dbReference type="EMBL" id="BKCJ010006668">
    <property type="protein sequence ID" value="GEU73338.1"/>
    <property type="molecule type" value="Genomic_DNA"/>
</dbReference>
<reference evidence="1" key="1">
    <citation type="journal article" date="2019" name="Sci. Rep.">
        <title>Draft genome of Tanacetum cinerariifolium, the natural source of mosquito coil.</title>
        <authorList>
            <person name="Yamashiro T."/>
            <person name="Shiraishi A."/>
            <person name="Satake H."/>
            <person name="Nakayama K."/>
        </authorList>
    </citation>
    <scope>NUCLEOTIDE SEQUENCE</scope>
</reference>
<sequence length="171" mass="20569">MIKHLWNVAVKKDTLWIKWIYMEKLKGRNIWEVQCDSKSSVGWKNIPSLRDKVRRHIWWKIGNGNKINVWHDRWCIVSPLSEFIDTRDIYDARLSNTSTIKEIVHEGRWKWPEEWNTYFVELGQLQVPILRDGIEDTVWMSRNGHEKIFKISNVWVDMNSNGTKVDWHPLV</sequence>
<evidence type="ECO:0008006" key="2">
    <source>
        <dbReference type="Google" id="ProtNLM"/>
    </source>
</evidence>
<evidence type="ECO:0000313" key="1">
    <source>
        <dbReference type="EMBL" id="GEU73338.1"/>
    </source>
</evidence>
<comment type="caution">
    <text evidence="1">The sequence shown here is derived from an EMBL/GenBank/DDBJ whole genome shotgun (WGS) entry which is preliminary data.</text>
</comment>
<organism evidence="1">
    <name type="scientific">Tanacetum cinerariifolium</name>
    <name type="common">Dalmatian daisy</name>
    <name type="synonym">Chrysanthemum cinerariifolium</name>
    <dbReference type="NCBI Taxonomy" id="118510"/>
    <lineage>
        <taxon>Eukaryota</taxon>
        <taxon>Viridiplantae</taxon>
        <taxon>Streptophyta</taxon>
        <taxon>Embryophyta</taxon>
        <taxon>Tracheophyta</taxon>
        <taxon>Spermatophyta</taxon>
        <taxon>Magnoliopsida</taxon>
        <taxon>eudicotyledons</taxon>
        <taxon>Gunneridae</taxon>
        <taxon>Pentapetalae</taxon>
        <taxon>asterids</taxon>
        <taxon>campanulids</taxon>
        <taxon>Asterales</taxon>
        <taxon>Asteraceae</taxon>
        <taxon>Asteroideae</taxon>
        <taxon>Anthemideae</taxon>
        <taxon>Anthemidinae</taxon>
        <taxon>Tanacetum</taxon>
    </lineage>
</organism>
<dbReference type="AlphaFoldDB" id="A0A6L2MHC9"/>
<name>A0A6L2MHC9_TANCI</name>
<proteinExistence type="predicted"/>
<gene>
    <name evidence="1" type="ORF">Tci_045316</name>
</gene>
<accession>A0A6L2MHC9</accession>
<protein>
    <recommendedName>
        <fullName evidence="2">RNA-directed DNA polymerase, eukaryota, reverse transcriptase zinc-binding domain protein</fullName>
    </recommendedName>
</protein>